<dbReference type="Pfam" id="PF21737">
    <property type="entry name" value="DUF6865"/>
    <property type="match status" value="1"/>
</dbReference>
<protein>
    <submittedName>
        <fullName evidence="2">Uncharacterized protein</fullName>
    </submittedName>
</protein>
<proteinExistence type="predicted"/>
<dbReference type="InterPro" id="IPR049198">
    <property type="entry name" value="DUF6865"/>
</dbReference>
<gene>
    <name evidence="2" type="ORF">KP509_13G065300</name>
</gene>
<feature type="compositionally biased region" description="Polar residues" evidence="1">
    <location>
        <begin position="37"/>
        <end position="46"/>
    </location>
</feature>
<dbReference type="PANTHER" id="PTHR35282:SF2">
    <property type="entry name" value="F5D14.24 PROTEIN"/>
    <property type="match status" value="1"/>
</dbReference>
<dbReference type="PANTHER" id="PTHR35282">
    <property type="entry name" value="F5D14.24 PROTEIN"/>
    <property type="match status" value="1"/>
</dbReference>
<evidence type="ECO:0000256" key="1">
    <source>
        <dbReference type="SAM" id="MobiDB-lite"/>
    </source>
</evidence>
<feature type="region of interest" description="Disordered" evidence="1">
    <location>
        <begin position="95"/>
        <end position="114"/>
    </location>
</feature>
<organism evidence="2 3">
    <name type="scientific">Ceratopteris richardii</name>
    <name type="common">Triangle waterfern</name>
    <dbReference type="NCBI Taxonomy" id="49495"/>
    <lineage>
        <taxon>Eukaryota</taxon>
        <taxon>Viridiplantae</taxon>
        <taxon>Streptophyta</taxon>
        <taxon>Embryophyta</taxon>
        <taxon>Tracheophyta</taxon>
        <taxon>Polypodiopsida</taxon>
        <taxon>Polypodiidae</taxon>
        <taxon>Polypodiales</taxon>
        <taxon>Pteridineae</taxon>
        <taxon>Pteridaceae</taxon>
        <taxon>Parkerioideae</taxon>
        <taxon>Ceratopteris</taxon>
    </lineage>
</organism>
<keyword evidence="3" id="KW-1185">Reference proteome</keyword>
<name>A0A8T2TIM0_CERRI</name>
<evidence type="ECO:0000313" key="2">
    <source>
        <dbReference type="EMBL" id="KAH7421596.1"/>
    </source>
</evidence>
<reference evidence="2" key="1">
    <citation type="submission" date="2021-08" db="EMBL/GenBank/DDBJ databases">
        <title>WGS assembly of Ceratopteris richardii.</title>
        <authorList>
            <person name="Marchant D.B."/>
            <person name="Chen G."/>
            <person name="Jenkins J."/>
            <person name="Shu S."/>
            <person name="Leebens-Mack J."/>
            <person name="Grimwood J."/>
            <person name="Schmutz J."/>
            <person name="Soltis P."/>
            <person name="Soltis D."/>
            <person name="Chen Z.-H."/>
        </authorList>
    </citation>
    <scope>NUCLEOTIDE SEQUENCE</scope>
    <source>
        <strain evidence="2">Whitten #5841</strain>
        <tissue evidence="2">Leaf</tissue>
    </source>
</reference>
<dbReference type="Proteomes" id="UP000825935">
    <property type="component" value="Chromosome 13"/>
</dbReference>
<dbReference type="AlphaFoldDB" id="A0A8T2TIM0"/>
<dbReference type="OrthoDB" id="10610652at2759"/>
<sequence>MDAVDRLSSLPSPCPPQPLAVQEDAADRAREKLMAISQDTPDSLSLVNRVEKGQDSDDSVPNQVDDDDGNEEFRKKLISISYDVGCIQPASETTISDESLVASPTSNGKDSPPA</sequence>
<evidence type="ECO:0000313" key="3">
    <source>
        <dbReference type="Proteomes" id="UP000825935"/>
    </source>
</evidence>
<feature type="region of interest" description="Disordered" evidence="1">
    <location>
        <begin position="1"/>
        <end position="70"/>
    </location>
</feature>
<dbReference type="EMBL" id="CM035418">
    <property type="protein sequence ID" value="KAH7421596.1"/>
    <property type="molecule type" value="Genomic_DNA"/>
</dbReference>
<dbReference type="EMBL" id="CM035418">
    <property type="protein sequence ID" value="KAH7421597.1"/>
    <property type="molecule type" value="Genomic_DNA"/>
</dbReference>
<comment type="caution">
    <text evidence="2">The sequence shown here is derived from an EMBL/GenBank/DDBJ whole genome shotgun (WGS) entry which is preliminary data.</text>
</comment>
<accession>A0A8T2TIM0</accession>